<evidence type="ECO:0000313" key="12">
    <source>
        <dbReference type="EMBL" id="MBC2594092.1"/>
    </source>
</evidence>
<evidence type="ECO:0000256" key="8">
    <source>
        <dbReference type="ARBA" id="ARBA00023125"/>
    </source>
</evidence>
<comment type="subcellular location">
    <subcellularLocation>
        <location evidence="1 9">Cytoplasm</location>
    </subcellularLocation>
</comment>
<keyword evidence="8 9" id="KW-0238">DNA-binding</keyword>
<dbReference type="HAMAP" id="MF_00365">
    <property type="entry name" value="RecF"/>
    <property type="match status" value="1"/>
</dbReference>
<dbReference type="InterPro" id="IPR027417">
    <property type="entry name" value="P-loop_NTPase"/>
</dbReference>
<dbReference type="InterPro" id="IPR003395">
    <property type="entry name" value="RecF/RecN/SMC_N"/>
</dbReference>
<proteinExistence type="inferred from homology"/>
<dbReference type="PANTHER" id="PTHR32182">
    <property type="entry name" value="DNA REPLICATION AND REPAIR PROTEIN RECF"/>
    <property type="match status" value="1"/>
</dbReference>
<gene>
    <name evidence="9 12" type="primary">recF</name>
    <name evidence="12" type="ORF">H5P28_07430</name>
</gene>
<protein>
    <recommendedName>
        <fullName evidence="3 9">DNA replication and repair protein RecF</fullName>
    </recommendedName>
</protein>
<keyword evidence="6 9" id="KW-0547">Nucleotide-binding</keyword>
<feature type="compositionally biased region" description="Low complexity" evidence="10">
    <location>
        <begin position="379"/>
        <end position="391"/>
    </location>
</feature>
<keyword evidence="9" id="KW-0227">DNA damage</keyword>
<dbReference type="InterPro" id="IPR042174">
    <property type="entry name" value="RecF_2"/>
</dbReference>
<feature type="domain" description="RecF/RecN/SMC N-terminal" evidence="11">
    <location>
        <begin position="3"/>
        <end position="331"/>
    </location>
</feature>
<dbReference type="Proteomes" id="UP000546464">
    <property type="component" value="Unassembled WGS sequence"/>
</dbReference>
<dbReference type="Gene3D" id="3.40.50.300">
    <property type="entry name" value="P-loop containing nucleotide triphosphate hydrolases"/>
    <property type="match status" value="1"/>
</dbReference>
<dbReference type="GO" id="GO:0006260">
    <property type="term" value="P:DNA replication"/>
    <property type="evidence" value="ECO:0007669"/>
    <property type="project" value="UniProtKB-UniRule"/>
</dbReference>
<sequence length="411" mass="45148">MKLLRLNAENFRNIELASLRFEKASTFLLGRNGQGKTNLLEAAGMVTALRSFRTSEARSLIRHGQRQARLFLECEREGEGAAEITLSFASAGKQITCDGENVTRLADFIGRFPTVTLSSEDIQLIRGGPALRRRFLDLTLSAMRPDYFEALRRYHRALKERNSLLKSGQGPRAEAELSAFDKALAPAAVTVCHLRREGVEVLTKHLCAAYAIISEGAEEPELRYRPESGMDSPETALKTLRESRAADFALKSTQRGPHRDDLGLYVAGKRARDYASEGQQRSYVVSLRLAQMTCFEESSGVAPVILADDVLGELDPVRRQRFWGAVGADRQIIATGTEPPPPGEREWDILRVDAGTFSRESEMAPDAVQDETAAASPTRAEQAPARQEAPASQPPSTPGADGPEAEARPDR</sequence>
<dbReference type="RefSeq" id="WP_185675074.1">
    <property type="nucleotide sequence ID" value="NZ_JACHVB010000020.1"/>
</dbReference>
<dbReference type="InterPro" id="IPR018078">
    <property type="entry name" value="DNA-binding_RecF_CS"/>
</dbReference>
<evidence type="ECO:0000256" key="1">
    <source>
        <dbReference type="ARBA" id="ARBA00004496"/>
    </source>
</evidence>
<dbReference type="GO" id="GO:0006302">
    <property type="term" value="P:double-strand break repair"/>
    <property type="evidence" value="ECO:0007669"/>
    <property type="project" value="TreeGrafter"/>
</dbReference>
<dbReference type="Pfam" id="PF02463">
    <property type="entry name" value="SMC_N"/>
    <property type="match status" value="1"/>
</dbReference>
<dbReference type="SUPFAM" id="SSF52540">
    <property type="entry name" value="P-loop containing nucleoside triphosphate hydrolases"/>
    <property type="match status" value="1"/>
</dbReference>
<feature type="region of interest" description="Disordered" evidence="10">
    <location>
        <begin position="355"/>
        <end position="411"/>
    </location>
</feature>
<keyword evidence="9" id="KW-0742">SOS response</keyword>
<dbReference type="AlphaFoldDB" id="A0A842HCE7"/>
<reference evidence="12 13" key="1">
    <citation type="submission" date="2020-07" db="EMBL/GenBank/DDBJ databases">
        <authorList>
            <person name="Feng X."/>
        </authorList>
    </citation>
    <scope>NUCLEOTIDE SEQUENCE [LARGE SCALE GENOMIC DNA]</scope>
    <source>
        <strain evidence="12 13">JCM31066</strain>
    </source>
</reference>
<evidence type="ECO:0000256" key="7">
    <source>
        <dbReference type="ARBA" id="ARBA00022840"/>
    </source>
</evidence>
<dbReference type="GO" id="GO:0009432">
    <property type="term" value="P:SOS response"/>
    <property type="evidence" value="ECO:0007669"/>
    <property type="project" value="UniProtKB-UniRule"/>
</dbReference>
<evidence type="ECO:0000256" key="2">
    <source>
        <dbReference type="ARBA" id="ARBA00008016"/>
    </source>
</evidence>
<dbReference type="InterPro" id="IPR001238">
    <property type="entry name" value="DNA-binding_RecF"/>
</dbReference>
<evidence type="ECO:0000256" key="3">
    <source>
        <dbReference type="ARBA" id="ARBA00020170"/>
    </source>
</evidence>
<evidence type="ECO:0000256" key="10">
    <source>
        <dbReference type="SAM" id="MobiDB-lite"/>
    </source>
</evidence>
<evidence type="ECO:0000256" key="6">
    <source>
        <dbReference type="ARBA" id="ARBA00022741"/>
    </source>
</evidence>
<dbReference type="Gene3D" id="1.20.1050.90">
    <property type="entry name" value="RecF/RecN/SMC, N-terminal domain"/>
    <property type="match status" value="1"/>
</dbReference>
<evidence type="ECO:0000256" key="4">
    <source>
        <dbReference type="ARBA" id="ARBA00022490"/>
    </source>
</evidence>
<dbReference type="GO" id="GO:0005737">
    <property type="term" value="C:cytoplasm"/>
    <property type="evidence" value="ECO:0007669"/>
    <property type="project" value="UniProtKB-SubCell"/>
</dbReference>
<keyword evidence="9" id="KW-0234">DNA repair</keyword>
<dbReference type="GO" id="GO:0005524">
    <property type="term" value="F:ATP binding"/>
    <property type="evidence" value="ECO:0007669"/>
    <property type="project" value="UniProtKB-UniRule"/>
</dbReference>
<dbReference type="GO" id="GO:0000731">
    <property type="term" value="P:DNA synthesis involved in DNA repair"/>
    <property type="evidence" value="ECO:0007669"/>
    <property type="project" value="TreeGrafter"/>
</dbReference>
<evidence type="ECO:0000313" key="13">
    <source>
        <dbReference type="Proteomes" id="UP000546464"/>
    </source>
</evidence>
<evidence type="ECO:0000256" key="9">
    <source>
        <dbReference type="HAMAP-Rule" id="MF_00365"/>
    </source>
</evidence>
<accession>A0A842HCE7</accession>
<evidence type="ECO:0000256" key="5">
    <source>
        <dbReference type="ARBA" id="ARBA00022705"/>
    </source>
</evidence>
<keyword evidence="7 9" id="KW-0067">ATP-binding</keyword>
<dbReference type="PANTHER" id="PTHR32182:SF0">
    <property type="entry name" value="DNA REPLICATION AND REPAIR PROTEIN RECF"/>
    <property type="match status" value="1"/>
</dbReference>
<comment type="function">
    <text evidence="9">The RecF protein is involved in DNA metabolism; it is required for DNA replication and normal SOS inducibility. RecF binds preferentially to single-stranded, linear DNA. It also seems to bind ATP.</text>
</comment>
<evidence type="ECO:0000259" key="11">
    <source>
        <dbReference type="Pfam" id="PF02463"/>
    </source>
</evidence>
<dbReference type="GO" id="GO:0003697">
    <property type="term" value="F:single-stranded DNA binding"/>
    <property type="evidence" value="ECO:0007669"/>
    <property type="project" value="UniProtKB-UniRule"/>
</dbReference>
<comment type="caution">
    <text evidence="12">The sequence shown here is derived from an EMBL/GenBank/DDBJ whole genome shotgun (WGS) entry which is preliminary data.</text>
</comment>
<keyword evidence="13" id="KW-1185">Reference proteome</keyword>
<feature type="binding site" evidence="9">
    <location>
        <begin position="30"/>
        <end position="37"/>
    </location>
    <ligand>
        <name>ATP</name>
        <dbReference type="ChEBI" id="CHEBI:30616"/>
    </ligand>
</feature>
<dbReference type="PROSITE" id="PS00617">
    <property type="entry name" value="RECF_1"/>
    <property type="match status" value="1"/>
</dbReference>
<keyword evidence="5 9" id="KW-0235">DNA replication</keyword>
<keyword evidence="4 9" id="KW-0963">Cytoplasm</keyword>
<organism evidence="12 13">
    <name type="scientific">Ruficoccus amylovorans</name>
    <dbReference type="NCBI Taxonomy" id="1804625"/>
    <lineage>
        <taxon>Bacteria</taxon>
        <taxon>Pseudomonadati</taxon>
        <taxon>Verrucomicrobiota</taxon>
        <taxon>Opitutia</taxon>
        <taxon>Puniceicoccales</taxon>
        <taxon>Cerasicoccaceae</taxon>
        <taxon>Ruficoccus</taxon>
    </lineage>
</organism>
<name>A0A842HCE7_9BACT</name>
<comment type="similarity">
    <text evidence="2 9">Belongs to the RecF family.</text>
</comment>
<dbReference type="NCBIfam" id="TIGR00611">
    <property type="entry name" value="recf"/>
    <property type="match status" value="1"/>
</dbReference>
<dbReference type="EMBL" id="JACHVB010000020">
    <property type="protein sequence ID" value="MBC2594092.1"/>
    <property type="molecule type" value="Genomic_DNA"/>
</dbReference>